<keyword evidence="4" id="KW-1003">Cell membrane</keyword>
<name>A0A1E1F6N7_9SPHN</name>
<keyword evidence="14" id="KW-1185">Reference proteome</keyword>
<protein>
    <submittedName>
        <fullName evidence="13">TonB-like protein</fullName>
    </submittedName>
</protein>
<dbReference type="Gene3D" id="3.30.1150.10">
    <property type="match status" value="1"/>
</dbReference>
<keyword evidence="8 11" id="KW-1133">Transmembrane helix</keyword>
<dbReference type="SUPFAM" id="SSF74653">
    <property type="entry name" value="TolA/TonB C-terminal domain"/>
    <property type="match status" value="1"/>
</dbReference>
<dbReference type="PROSITE" id="PS52015">
    <property type="entry name" value="TONB_CTD"/>
    <property type="match status" value="1"/>
</dbReference>
<dbReference type="Proteomes" id="UP000218272">
    <property type="component" value="Chromosome SCLO_1"/>
</dbReference>
<feature type="transmembrane region" description="Helical" evidence="11">
    <location>
        <begin position="51"/>
        <end position="71"/>
    </location>
</feature>
<evidence type="ECO:0000256" key="2">
    <source>
        <dbReference type="ARBA" id="ARBA00006555"/>
    </source>
</evidence>
<evidence type="ECO:0000256" key="7">
    <source>
        <dbReference type="ARBA" id="ARBA00022927"/>
    </source>
</evidence>
<dbReference type="GO" id="GO:0015031">
    <property type="term" value="P:protein transport"/>
    <property type="evidence" value="ECO:0007669"/>
    <property type="project" value="UniProtKB-KW"/>
</dbReference>
<dbReference type="GO" id="GO:0098797">
    <property type="term" value="C:plasma membrane protein complex"/>
    <property type="evidence" value="ECO:0007669"/>
    <property type="project" value="TreeGrafter"/>
</dbReference>
<evidence type="ECO:0000256" key="5">
    <source>
        <dbReference type="ARBA" id="ARBA00022519"/>
    </source>
</evidence>
<evidence type="ECO:0000259" key="12">
    <source>
        <dbReference type="PROSITE" id="PS52015"/>
    </source>
</evidence>
<accession>A0A1E1F6N7</accession>
<keyword evidence="6 11" id="KW-0812">Transmembrane</keyword>
<evidence type="ECO:0000256" key="3">
    <source>
        <dbReference type="ARBA" id="ARBA00022448"/>
    </source>
</evidence>
<dbReference type="OrthoDB" id="9792439at2"/>
<dbReference type="GO" id="GO:0055085">
    <property type="term" value="P:transmembrane transport"/>
    <property type="evidence" value="ECO:0007669"/>
    <property type="project" value="InterPro"/>
</dbReference>
<feature type="compositionally biased region" description="Pro residues" evidence="10">
    <location>
        <begin position="91"/>
        <end position="115"/>
    </location>
</feature>
<keyword evidence="7" id="KW-0653">Protein transport</keyword>
<evidence type="ECO:0000256" key="8">
    <source>
        <dbReference type="ARBA" id="ARBA00022989"/>
    </source>
</evidence>
<dbReference type="GO" id="GO:0031992">
    <property type="term" value="F:energy transducer activity"/>
    <property type="evidence" value="ECO:0007669"/>
    <property type="project" value="TreeGrafter"/>
</dbReference>
<gene>
    <name evidence="13" type="ORF">SCLO_1031460</name>
</gene>
<dbReference type="AlphaFoldDB" id="A0A1E1F6N7"/>
<feature type="region of interest" description="Disordered" evidence="10">
    <location>
        <begin position="88"/>
        <end position="115"/>
    </location>
</feature>
<evidence type="ECO:0000256" key="10">
    <source>
        <dbReference type="SAM" id="MobiDB-lite"/>
    </source>
</evidence>
<evidence type="ECO:0000256" key="6">
    <source>
        <dbReference type="ARBA" id="ARBA00022692"/>
    </source>
</evidence>
<dbReference type="Pfam" id="PF03544">
    <property type="entry name" value="TonB_C"/>
    <property type="match status" value="1"/>
</dbReference>
<dbReference type="PANTHER" id="PTHR33446">
    <property type="entry name" value="PROTEIN TONB-RELATED"/>
    <property type="match status" value="1"/>
</dbReference>
<feature type="compositionally biased region" description="Basic and acidic residues" evidence="10">
    <location>
        <begin position="1"/>
        <end position="11"/>
    </location>
</feature>
<evidence type="ECO:0000313" key="14">
    <source>
        <dbReference type="Proteomes" id="UP000218272"/>
    </source>
</evidence>
<sequence length="255" mass="26942">MLSVAEDRIDEMVEGSTAQPPSALRRAALVLPGTPANVRNDASRFGQGRRLNLPAITAIILVHAALLYALVQVRQHVIEAREAKLTVINLTPPPPPPPAESPPPPPSRPEIVAPPPLVQVPAPPVPLVATTPDPVPVPIPMPVMSPPGPPAPPAPPSIVQAGDLGTQMVAGKPPRYPVESRRKHEQGTVVLSLTLGADGSVESIAIAQSSGFKRLDDAARDAVRGWRWKPTIRDGRPTRVRGVVEIPFVLRTGAA</sequence>
<evidence type="ECO:0000256" key="9">
    <source>
        <dbReference type="ARBA" id="ARBA00023136"/>
    </source>
</evidence>
<feature type="domain" description="TonB C-terminal" evidence="12">
    <location>
        <begin position="161"/>
        <end position="255"/>
    </location>
</feature>
<dbReference type="InterPro" id="IPR006260">
    <property type="entry name" value="TonB/TolA_C"/>
</dbReference>
<comment type="subcellular location">
    <subcellularLocation>
        <location evidence="1">Cell inner membrane</location>
        <topology evidence="1">Single-pass membrane protein</topology>
        <orientation evidence="1">Periplasmic side</orientation>
    </subcellularLocation>
</comment>
<evidence type="ECO:0000256" key="4">
    <source>
        <dbReference type="ARBA" id="ARBA00022475"/>
    </source>
</evidence>
<feature type="region of interest" description="Disordered" evidence="10">
    <location>
        <begin position="1"/>
        <end position="20"/>
    </location>
</feature>
<dbReference type="PANTHER" id="PTHR33446:SF2">
    <property type="entry name" value="PROTEIN TONB"/>
    <property type="match status" value="1"/>
</dbReference>
<dbReference type="InterPro" id="IPR051045">
    <property type="entry name" value="TonB-dependent_transducer"/>
</dbReference>
<comment type="similarity">
    <text evidence="2">Belongs to the TonB family.</text>
</comment>
<reference evidence="13 14" key="1">
    <citation type="submission" date="2016-10" db="EMBL/GenBank/DDBJ databases">
        <title>Complete Genome Sequence of the Nonylphenol-Degrading Bacterium Sphingobium cloacae JCM 10874T.</title>
        <authorList>
            <person name="Ootsuka M."/>
            <person name="Nishizawa T."/>
            <person name="Ohta H."/>
        </authorList>
    </citation>
    <scope>NUCLEOTIDE SEQUENCE [LARGE SCALE GENOMIC DNA]</scope>
    <source>
        <strain evidence="13 14">JCM 10874</strain>
    </source>
</reference>
<proteinExistence type="inferred from homology"/>
<dbReference type="RefSeq" id="WP_066514765.1">
    <property type="nucleotide sequence ID" value="NZ_AP017655.1"/>
</dbReference>
<evidence type="ECO:0000256" key="1">
    <source>
        <dbReference type="ARBA" id="ARBA00004383"/>
    </source>
</evidence>
<dbReference type="NCBIfam" id="TIGR01352">
    <property type="entry name" value="tonB_Cterm"/>
    <property type="match status" value="1"/>
</dbReference>
<evidence type="ECO:0000313" key="13">
    <source>
        <dbReference type="EMBL" id="BAV66186.1"/>
    </source>
</evidence>
<dbReference type="InterPro" id="IPR037682">
    <property type="entry name" value="TonB_C"/>
</dbReference>
<dbReference type="EMBL" id="AP017655">
    <property type="protein sequence ID" value="BAV66186.1"/>
    <property type="molecule type" value="Genomic_DNA"/>
</dbReference>
<keyword evidence="3" id="KW-0813">Transport</keyword>
<keyword evidence="9 11" id="KW-0472">Membrane</keyword>
<keyword evidence="5" id="KW-0997">Cell inner membrane</keyword>
<dbReference type="KEGG" id="sclo:SCLO_1031460"/>
<evidence type="ECO:0000256" key="11">
    <source>
        <dbReference type="SAM" id="Phobius"/>
    </source>
</evidence>
<organism evidence="13 14">
    <name type="scientific">Sphingobium cloacae</name>
    <dbReference type="NCBI Taxonomy" id="120107"/>
    <lineage>
        <taxon>Bacteria</taxon>
        <taxon>Pseudomonadati</taxon>
        <taxon>Pseudomonadota</taxon>
        <taxon>Alphaproteobacteria</taxon>
        <taxon>Sphingomonadales</taxon>
        <taxon>Sphingomonadaceae</taxon>
        <taxon>Sphingobium</taxon>
    </lineage>
</organism>